<organism evidence="2 3">
    <name type="scientific">Schizophyllum amplum</name>
    <dbReference type="NCBI Taxonomy" id="97359"/>
    <lineage>
        <taxon>Eukaryota</taxon>
        <taxon>Fungi</taxon>
        <taxon>Dikarya</taxon>
        <taxon>Basidiomycota</taxon>
        <taxon>Agaricomycotina</taxon>
        <taxon>Agaricomycetes</taxon>
        <taxon>Agaricomycetidae</taxon>
        <taxon>Agaricales</taxon>
        <taxon>Schizophyllaceae</taxon>
        <taxon>Schizophyllum</taxon>
    </lineage>
</organism>
<evidence type="ECO:0000313" key="3">
    <source>
        <dbReference type="Proteomes" id="UP000320762"/>
    </source>
</evidence>
<sequence>MISIPFTPQTAPPPDDPVAKERMRSAPGLSTSYTVDSTPSRTVSSSLPARSTHPSWSRAHSTTCHTLETMSIRQRTWECGQAPNAR</sequence>
<gene>
    <name evidence="2" type="ORF">BD626DRAFT_496898</name>
</gene>
<keyword evidence="3" id="KW-1185">Reference proteome</keyword>
<dbReference type="EMBL" id="VDMD01000011">
    <property type="protein sequence ID" value="TRM62892.1"/>
    <property type="molecule type" value="Genomic_DNA"/>
</dbReference>
<protein>
    <submittedName>
        <fullName evidence="2">Uncharacterized protein</fullName>
    </submittedName>
</protein>
<evidence type="ECO:0000256" key="1">
    <source>
        <dbReference type="SAM" id="MobiDB-lite"/>
    </source>
</evidence>
<comment type="caution">
    <text evidence="2">The sequence shown here is derived from an EMBL/GenBank/DDBJ whole genome shotgun (WGS) entry which is preliminary data.</text>
</comment>
<feature type="compositionally biased region" description="Polar residues" evidence="1">
    <location>
        <begin position="28"/>
        <end position="62"/>
    </location>
</feature>
<proteinExistence type="predicted"/>
<dbReference type="AlphaFoldDB" id="A0A550CDK5"/>
<dbReference type="Proteomes" id="UP000320762">
    <property type="component" value="Unassembled WGS sequence"/>
</dbReference>
<accession>A0A550CDK5</accession>
<feature type="region of interest" description="Disordered" evidence="1">
    <location>
        <begin position="1"/>
        <end position="62"/>
    </location>
</feature>
<name>A0A550CDK5_9AGAR</name>
<evidence type="ECO:0000313" key="2">
    <source>
        <dbReference type="EMBL" id="TRM62892.1"/>
    </source>
</evidence>
<reference evidence="2 3" key="1">
    <citation type="journal article" date="2019" name="New Phytol.">
        <title>Comparative genomics reveals unique wood-decay strategies and fruiting body development in the Schizophyllaceae.</title>
        <authorList>
            <person name="Almasi E."/>
            <person name="Sahu N."/>
            <person name="Krizsan K."/>
            <person name="Balint B."/>
            <person name="Kovacs G.M."/>
            <person name="Kiss B."/>
            <person name="Cseklye J."/>
            <person name="Drula E."/>
            <person name="Henrissat B."/>
            <person name="Nagy I."/>
            <person name="Chovatia M."/>
            <person name="Adam C."/>
            <person name="LaButti K."/>
            <person name="Lipzen A."/>
            <person name="Riley R."/>
            <person name="Grigoriev I.V."/>
            <person name="Nagy L.G."/>
        </authorList>
    </citation>
    <scope>NUCLEOTIDE SEQUENCE [LARGE SCALE GENOMIC DNA]</scope>
    <source>
        <strain evidence="2 3">NL-1724</strain>
    </source>
</reference>